<dbReference type="EMBL" id="CAMPGE010000936">
    <property type="protein sequence ID" value="CAI2359701.1"/>
    <property type="molecule type" value="Genomic_DNA"/>
</dbReference>
<dbReference type="CDD" id="cd14686">
    <property type="entry name" value="bZIP"/>
    <property type="match status" value="1"/>
</dbReference>
<evidence type="ECO:0000313" key="2">
    <source>
        <dbReference type="EMBL" id="CAI2359701.1"/>
    </source>
</evidence>
<dbReference type="Proteomes" id="UP001295684">
    <property type="component" value="Unassembled WGS sequence"/>
</dbReference>
<name>A0AAD1X6P4_EUPCR</name>
<proteinExistence type="predicted"/>
<reference evidence="2" key="1">
    <citation type="submission" date="2023-07" db="EMBL/GenBank/DDBJ databases">
        <authorList>
            <consortium name="AG Swart"/>
            <person name="Singh M."/>
            <person name="Singh A."/>
            <person name="Seah K."/>
            <person name="Emmerich C."/>
        </authorList>
    </citation>
    <scope>NUCLEOTIDE SEQUENCE</scope>
    <source>
        <strain evidence="2">DP1</strain>
    </source>
</reference>
<accession>A0AAD1X6P4</accession>
<evidence type="ECO:0000256" key="1">
    <source>
        <dbReference type="SAM" id="Coils"/>
    </source>
</evidence>
<gene>
    <name evidence="2" type="ORF">ECRASSUSDP1_LOCUS994</name>
</gene>
<keyword evidence="3" id="KW-1185">Reference proteome</keyword>
<organism evidence="2 3">
    <name type="scientific">Euplotes crassus</name>
    <dbReference type="NCBI Taxonomy" id="5936"/>
    <lineage>
        <taxon>Eukaryota</taxon>
        <taxon>Sar</taxon>
        <taxon>Alveolata</taxon>
        <taxon>Ciliophora</taxon>
        <taxon>Intramacronucleata</taxon>
        <taxon>Spirotrichea</taxon>
        <taxon>Hypotrichia</taxon>
        <taxon>Euplotida</taxon>
        <taxon>Euplotidae</taxon>
        <taxon>Moneuplotes</taxon>
    </lineage>
</organism>
<evidence type="ECO:0000313" key="3">
    <source>
        <dbReference type="Proteomes" id="UP001295684"/>
    </source>
</evidence>
<protein>
    <submittedName>
        <fullName evidence="2">Uncharacterized protein</fullName>
    </submittedName>
</protein>
<keyword evidence="1" id="KW-0175">Coiled coil</keyword>
<feature type="coiled-coil region" evidence="1">
    <location>
        <begin position="61"/>
        <end position="95"/>
    </location>
</feature>
<comment type="caution">
    <text evidence="2">The sequence shown here is derived from an EMBL/GenBank/DDBJ whole genome shotgun (WGS) entry which is preliminary data.</text>
</comment>
<sequence>MESANSKRVKRSEFKESEVLNDKMNNVHLRHFDLEDNPDGASILSGKERARIHRKRKKLYYEGLESENKTLKLKIGELEQKIESLEKALEGAKDNPVNNAIIKKLSNSAFSPVKLPEISNLIKLKMSEEFKYEEFPKMVQENPTKVKDIKVETIDDSVGIYGKERIQYLKDQFKNIIDNIVPFEIKICLLLFDHIPLSKFLRMVGGSRNKFMERKTTGNQILDLIIQTEMSDEIYHFLKEKGKEFTKNIQMIRKLVRSLVHTRNKIFQLLKQCNSEDAKKLIFKNYNMFPYTDRTKVAQLATKIKEMGGIDDFKVWKIDKRSQGDEYTSDIQLSE</sequence>
<dbReference type="AlphaFoldDB" id="A0AAD1X6P4"/>